<reference evidence="2 3" key="1">
    <citation type="submission" date="2021-01" db="EMBL/GenBank/DDBJ databases">
        <title>Whole genome shotgun sequence of Asanoa iriomotensis NBRC 100142.</title>
        <authorList>
            <person name="Komaki H."/>
            <person name="Tamura T."/>
        </authorList>
    </citation>
    <scope>NUCLEOTIDE SEQUENCE [LARGE SCALE GENOMIC DNA]</scope>
    <source>
        <strain evidence="2 3">NBRC 100142</strain>
    </source>
</reference>
<dbReference type="EMBL" id="BONC01000040">
    <property type="protein sequence ID" value="GIF58985.1"/>
    <property type="molecule type" value="Genomic_DNA"/>
</dbReference>
<dbReference type="Gene3D" id="3.30.200.20">
    <property type="entry name" value="Phosphorylase Kinase, domain 1"/>
    <property type="match status" value="1"/>
</dbReference>
<dbReference type="Pfam" id="PF01636">
    <property type="entry name" value="APH"/>
    <property type="match status" value="1"/>
</dbReference>
<protein>
    <recommendedName>
        <fullName evidence="1">Aminoglycoside phosphotransferase domain-containing protein</fullName>
    </recommendedName>
</protein>
<dbReference type="InterPro" id="IPR051678">
    <property type="entry name" value="AGP_Transferase"/>
</dbReference>
<feature type="domain" description="Aminoglycoside phosphotransferase" evidence="1">
    <location>
        <begin position="10"/>
        <end position="215"/>
    </location>
</feature>
<name>A0ABQ4C885_9ACTN</name>
<sequence length="259" mass="27669">MNEGLDHVVHEVNGELIVRFSKEPDPAGIEREARLLAAVAAVSPVPVPSPVFVLAERGYLGYFKVPGVPLLELPRDLRSAQVVDTLAGVLAALRAAPVARWAGLAEVDVLPLAEWLGEAVSTYAAVADHVPATHRGAVEAFLAARPPDDVEDVVFSHNDLGVEHVLVDPASGAVTGIIDWSDAAFADPAYDLGLLYRDLGPAALPLIDEPLRDRAAFYARCKLLEDLAYGVESGRAAYAENAYAAMNWLFTRAGDRSGR</sequence>
<dbReference type="SUPFAM" id="SSF56112">
    <property type="entry name" value="Protein kinase-like (PK-like)"/>
    <property type="match status" value="1"/>
</dbReference>
<dbReference type="PANTHER" id="PTHR21310">
    <property type="entry name" value="AMINOGLYCOSIDE PHOSPHOTRANSFERASE-RELATED-RELATED"/>
    <property type="match status" value="1"/>
</dbReference>
<dbReference type="InterPro" id="IPR002575">
    <property type="entry name" value="Aminoglycoside_PTrfase"/>
</dbReference>
<evidence type="ECO:0000313" key="2">
    <source>
        <dbReference type="EMBL" id="GIF58985.1"/>
    </source>
</evidence>
<evidence type="ECO:0000259" key="1">
    <source>
        <dbReference type="Pfam" id="PF01636"/>
    </source>
</evidence>
<dbReference type="Gene3D" id="3.90.1200.10">
    <property type="match status" value="1"/>
</dbReference>
<accession>A0ABQ4C885</accession>
<proteinExistence type="predicted"/>
<dbReference type="InterPro" id="IPR011009">
    <property type="entry name" value="Kinase-like_dom_sf"/>
</dbReference>
<evidence type="ECO:0000313" key="3">
    <source>
        <dbReference type="Proteomes" id="UP000624325"/>
    </source>
</evidence>
<dbReference type="Proteomes" id="UP000624325">
    <property type="component" value="Unassembled WGS sequence"/>
</dbReference>
<keyword evidence="3" id="KW-1185">Reference proteome</keyword>
<organism evidence="2 3">
    <name type="scientific">Asanoa iriomotensis</name>
    <dbReference type="NCBI Taxonomy" id="234613"/>
    <lineage>
        <taxon>Bacteria</taxon>
        <taxon>Bacillati</taxon>
        <taxon>Actinomycetota</taxon>
        <taxon>Actinomycetes</taxon>
        <taxon>Micromonosporales</taxon>
        <taxon>Micromonosporaceae</taxon>
        <taxon>Asanoa</taxon>
    </lineage>
</organism>
<dbReference type="RefSeq" id="WP_239090967.1">
    <property type="nucleotide sequence ID" value="NZ_BAAALU010000023.1"/>
</dbReference>
<comment type="caution">
    <text evidence="2">The sequence shown here is derived from an EMBL/GenBank/DDBJ whole genome shotgun (WGS) entry which is preliminary data.</text>
</comment>
<gene>
    <name evidence="2" type="ORF">Air01nite_50800</name>
</gene>